<dbReference type="PANTHER" id="PTHR43133:SF66">
    <property type="entry name" value="ECF RNA POLYMERASE SIGMA FACTOR SIGK"/>
    <property type="match status" value="1"/>
</dbReference>
<comment type="caution">
    <text evidence="10">The sequence shown here is derived from an EMBL/GenBank/DDBJ whole genome shotgun (WGS) entry which is preliminary data.</text>
</comment>
<dbReference type="Gene3D" id="1.10.10.10">
    <property type="entry name" value="Winged helix-like DNA-binding domain superfamily/Winged helix DNA-binding domain"/>
    <property type="match status" value="1"/>
</dbReference>
<sequence length="221" mass="24929">MNAAVRPERRSPMERRHLHAVSDDVPRVSRHEPDASAAQRLDDLLVASGRGSAQAFEGVYAAMATPVYRLALRIVRDPGMAEDIAQEALVEAWRKAPEFQPGRGSAKTWMLTIAHRRAVDRVRREQRQRQQMEAEAAVAEREEMPADQDTVVEVDFRRWQSERVRGALDTLTDIQREAIELAYYGGCTQTEVAARLGVPLGTTKTRIRDGMKRLRDALEEG</sequence>
<keyword evidence="11" id="KW-1185">Reference proteome</keyword>
<dbReference type="PANTHER" id="PTHR43133">
    <property type="entry name" value="RNA POLYMERASE ECF-TYPE SIGMA FACTO"/>
    <property type="match status" value="1"/>
</dbReference>
<evidence type="ECO:0000256" key="5">
    <source>
        <dbReference type="ARBA" id="ARBA00023163"/>
    </source>
</evidence>
<proteinExistence type="inferred from homology"/>
<dbReference type="SUPFAM" id="SSF88659">
    <property type="entry name" value="Sigma3 and sigma4 domains of RNA polymerase sigma factors"/>
    <property type="match status" value="1"/>
</dbReference>
<evidence type="ECO:0000313" key="10">
    <source>
        <dbReference type="EMBL" id="MDN4479763.1"/>
    </source>
</evidence>
<feature type="coiled-coil region" evidence="6">
    <location>
        <begin position="115"/>
        <end position="142"/>
    </location>
</feature>
<keyword evidence="5" id="KW-0804">Transcription</keyword>
<protein>
    <submittedName>
        <fullName evidence="10">Sigma-70 family RNA polymerase sigma factor</fullName>
    </submittedName>
</protein>
<evidence type="ECO:0000256" key="7">
    <source>
        <dbReference type="SAM" id="MobiDB-lite"/>
    </source>
</evidence>
<comment type="similarity">
    <text evidence="1">Belongs to the sigma-70 factor family. ECF subfamily.</text>
</comment>
<evidence type="ECO:0000259" key="9">
    <source>
        <dbReference type="Pfam" id="PF04545"/>
    </source>
</evidence>
<organism evidence="10 11">
    <name type="scientific">Demequina muriae</name>
    <dbReference type="NCBI Taxonomy" id="3051664"/>
    <lineage>
        <taxon>Bacteria</taxon>
        <taxon>Bacillati</taxon>
        <taxon>Actinomycetota</taxon>
        <taxon>Actinomycetes</taxon>
        <taxon>Micrococcales</taxon>
        <taxon>Demequinaceae</taxon>
        <taxon>Demequina</taxon>
    </lineage>
</organism>
<reference evidence="10" key="1">
    <citation type="submission" date="2023-06" db="EMBL/GenBank/DDBJ databases">
        <title>Egi l300058.</title>
        <authorList>
            <person name="Gao L."/>
            <person name="Fang B.-Z."/>
            <person name="Li W.-J."/>
        </authorList>
    </citation>
    <scope>NUCLEOTIDE SEQUENCE</scope>
    <source>
        <strain evidence="10">EGI L300058</strain>
    </source>
</reference>
<dbReference type="Gene3D" id="1.10.1740.10">
    <property type="match status" value="1"/>
</dbReference>
<accession>A0ABT8GEA8</accession>
<dbReference type="NCBIfam" id="TIGR02937">
    <property type="entry name" value="sigma70-ECF"/>
    <property type="match status" value="1"/>
</dbReference>
<dbReference type="InterPro" id="IPR036388">
    <property type="entry name" value="WH-like_DNA-bd_sf"/>
</dbReference>
<evidence type="ECO:0000259" key="8">
    <source>
        <dbReference type="Pfam" id="PF04542"/>
    </source>
</evidence>
<dbReference type="Pfam" id="PF04545">
    <property type="entry name" value="Sigma70_r4"/>
    <property type="match status" value="1"/>
</dbReference>
<evidence type="ECO:0000256" key="1">
    <source>
        <dbReference type="ARBA" id="ARBA00010641"/>
    </source>
</evidence>
<feature type="region of interest" description="Disordered" evidence="7">
    <location>
        <begin position="1"/>
        <end position="36"/>
    </location>
</feature>
<dbReference type="EMBL" id="JAUHQA010000001">
    <property type="protein sequence ID" value="MDN4479763.1"/>
    <property type="molecule type" value="Genomic_DNA"/>
</dbReference>
<name>A0ABT8GEA8_9MICO</name>
<dbReference type="InterPro" id="IPR013325">
    <property type="entry name" value="RNA_pol_sigma_r2"/>
</dbReference>
<evidence type="ECO:0000256" key="2">
    <source>
        <dbReference type="ARBA" id="ARBA00023015"/>
    </source>
</evidence>
<dbReference type="Proteomes" id="UP001172708">
    <property type="component" value="Unassembled WGS sequence"/>
</dbReference>
<evidence type="ECO:0000256" key="6">
    <source>
        <dbReference type="SAM" id="Coils"/>
    </source>
</evidence>
<dbReference type="InterPro" id="IPR039425">
    <property type="entry name" value="RNA_pol_sigma-70-like"/>
</dbReference>
<keyword evidence="6" id="KW-0175">Coiled coil</keyword>
<keyword evidence="3" id="KW-0731">Sigma factor</keyword>
<keyword evidence="4" id="KW-0238">DNA-binding</keyword>
<gene>
    <name evidence="10" type="ORF">QQX02_02320</name>
</gene>
<dbReference type="InterPro" id="IPR007630">
    <property type="entry name" value="RNA_pol_sigma70_r4"/>
</dbReference>
<keyword evidence="2" id="KW-0805">Transcription regulation</keyword>
<dbReference type="Pfam" id="PF04542">
    <property type="entry name" value="Sigma70_r2"/>
    <property type="match status" value="1"/>
</dbReference>
<dbReference type="InterPro" id="IPR007627">
    <property type="entry name" value="RNA_pol_sigma70_r2"/>
</dbReference>
<feature type="domain" description="RNA polymerase sigma-70 region 2" evidence="8">
    <location>
        <begin position="60"/>
        <end position="127"/>
    </location>
</feature>
<feature type="compositionally biased region" description="Basic and acidic residues" evidence="7">
    <location>
        <begin position="1"/>
        <end position="34"/>
    </location>
</feature>
<evidence type="ECO:0000313" key="11">
    <source>
        <dbReference type="Proteomes" id="UP001172708"/>
    </source>
</evidence>
<evidence type="ECO:0000256" key="4">
    <source>
        <dbReference type="ARBA" id="ARBA00023125"/>
    </source>
</evidence>
<dbReference type="CDD" id="cd06171">
    <property type="entry name" value="Sigma70_r4"/>
    <property type="match status" value="1"/>
</dbReference>
<evidence type="ECO:0000256" key="3">
    <source>
        <dbReference type="ARBA" id="ARBA00023082"/>
    </source>
</evidence>
<dbReference type="SUPFAM" id="SSF88946">
    <property type="entry name" value="Sigma2 domain of RNA polymerase sigma factors"/>
    <property type="match status" value="1"/>
</dbReference>
<dbReference type="RefSeq" id="WP_301140969.1">
    <property type="nucleotide sequence ID" value="NZ_JAUHQA010000001.1"/>
</dbReference>
<dbReference type="InterPro" id="IPR013324">
    <property type="entry name" value="RNA_pol_sigma_r3/r4-like"/>
</dbReference>
<dbReference type="InterPro" id="IPR014284">
    <property type="entry name" value="RNA_pol_sigma-70_dom"/>
</dbReference>
<feature type="domain" description="RNA polymerase sigma-70 region 4" evidence="9">
    <location>
        <begin position="167"/>
        <end position="215"/>
    </location>
</feature>